<evidence type="ECO:0000259" key="10">
    <source>
        <dbReference type="Pfam" id="PF24878"/>
    </source>
</evidence>
<dbReference type="GO" id="GO:0010041">
    <property type="term" value="P:response to iron(III) ion"/>
    <property type="evidence" value="ECO:0007669"/>
    <property type="project" value="TreeGrafter"/>
</dbReference>
<feature type="transmembrane region" description="Helical" evidence="8">
    <location>
        <begin position="41"/>
        <end position="60"/>
    </location>
</feature>
<evidence type="ECO:0000256" key="2">
    <source>
        <dbReference type="ARBA" id="ARBA00022475"/>
    </source>
</evidence>
<dbReference type="InterPro" id="IPR038731">
    <property type="entry name" value="RgtA/B/C-like"/>
</dbReference>
<keyword evidence="4 11" id="KW-0808">Transferase</keyword>
<protein>
    <submittedName>
        <fullName evidence="11">Dolichyl-phosphate-mannose-mannosyltransferase family protein</fullName>
    </submittedName>
</protein>
<feature type="transmembrane region" description="Helical" evidence="8">
    <location>
        <begin position="263"/>
        <end position="284"/>
    </location>
</feature>
<dbReference type="Proteomes" id="UP000020103">
    <property type="component" value="Unassembled WGS sequence"/>
</dbReference>
<keyword evidence="2" id="KW-1003">Cell membrane</keyword>
<dbReference type="EMBL" id="JAOF01000001">
    <property type="protein sequence ID" value="EUA45706.1"/>
    <property type="molecule type" value="Genomic_DNA"/>
</dbReference>
<keyword evidence="5 8" id="KW-0812">Transmembrane</keyword>
<evidence type="ECO:0000259" key="9">
    <source>
        <dbReference type="Pfam" id="PF13231"/>
    </source>
</evidence>
<feature type="transmembrane region" description="Helical" evidence="8">
    <location>
        <begin position="137"/>
        <end position="156"/>
    </location>
</feature>
<dbReference type="PANTHER" id="PTHR33908">
    <property type="entry name" value="MANNOSYLTRANSFERASE YKCB-RELATED"/>
    <property type="match status" value="1"/>
</dbReference>
<evidence type="ECO:0000256" key="8">
    <source>
        <dbReference type="SAM" id="Phobius"/>
    </source>
</evidence>
<evidence type="ECO:0000256" key="6">
    <source>
        <dbReference type="ARBA" id="ARBA00022989"/>
    </source>
</evidence>
<feature type="transmembrane region" description="Helical" evidence="8">
    <location>
        <begin position="290"/>
        <end position="312"/>
    </location>
</feature>
<keyword evidence="7 8" id="KW-0472">Membrane</keyword>
<keyword evidence="6 8" id="KW-1133">Transmembrane helix</keyword>
<dbReference type="GO" id="GO:0016763">
    <property type="term" value="F:pentosyltransferase activity"/>
    <property type="evidence" value="ECO:0007669"/>
    <property type="project" value="TreeGrafter"/>
</dbReference>
<comment type="subcellular location">
    <subcellularLocation>
        <location evidence="1">Cell membrane</location>
        <topology evidence="1">Multi-pass membrane protein</topology>
    </subcellularLocation>
</comment>
<evidence type="ECO:0000256" key="4">
    <source>
        <dbReference type="ARBA" id="ARBA00022679"/>
    </source>
</evidence>
<feature type="transmembrane region" description="Helical" evidence="8">
    <location>
        <begin position="377"/>
        <end position="397"/>
    </location>
</feature>
<dbReference type="PANTHER" id="PTHR33908:SF3">
    <property type="entry name" value="UNDECAPRENYL PHOSPHATE-ALPHA-4-AMINO-4-DEOXY-L-ARABINOSE ARABINOSYL TRANSFERASE"/>
    <property type="match status" value="1"/>
</dbReference>
<feature type="transmembrane region" description="Helical" evidence="8">
    <location>
        <begin position="319"/>
        <end position="339"/>
    </location>
</feature>
<feature type="transmembrane region" description="Helical" evidence="8">
    <location>
        <begin position="226"/>
        <end position="251"/>
    </location>
</feature>
<feature type="domain" description="Putative mannosyltransferase YkcA/B-like C-terminal" evidence="10">
    <location>
        <begin position="437"/>
        <end position="528"/>
    </location>
</feature>
<feature type="transmembrane region" description="Helical" evidence="8">
    <location>
        <begin position="104"/>
        <end position="125"/>
    </location>
</feature>
<evidence type="ECO:0000256" key="1">
    <source>
        <dbReference type="ARBA" id="ARBA00004651"/>
    </source>
</evidence>
<evidence type="ECO:0000313" key="12">
    <source>
        <dbReference type="Proteomes" id="UP000020103"/>
    </source>
</evidence>
<dbReference type="Pfam" id="PF24878">
    <property type="entry name" value="YkcB_C"/>
    <property type="match status" value="1"/>
</dbReference>
<dbReference type="GO" id="GO:0005886">
    <property type="term" value="C:plasma membrane"/>
    <property type="evidence" value="ECO:0007669"/>
    <property type="project" value="UniProtKB-SubCell"/>
</dbReference>
<sequence>MSLSSRLFGFTTVGMLIPHVALALASAAMIRAAVRRLAGPLAGLLAAGVFAVIPVVSVMFRHTNPEAPMIFGMVAAAYCTTRALDVQRPRRAAGWMAAAGASLGFAFLCKTFEALLVAPALVLVYTVTARFGWKSKLAHLCAAVTGLVVTSGWWIFAVDSIPASERPYVDNSVNNTEWSLAVGYNGLDRLLGGNSPQGSSSDGSGPFQFQPPGLLRMFWGDQAMHAAWLLPAACAAFLLGGLAISGPAAAIGMRIKRLVSERAGIALLLWGSWLAATYLVLAYMNAGFHPYYASVMAPGIAATVAIGTSVLWQKRSEPIGRYGLAVMTLAAGFMAYVLLGRDLDWMPWLRWLILAGTITAAAALVRGAIDGSEGAKIATVVVAVCAALGGPTAFTIANVTTPKDTAMPTSGPASAASNPLPSFYRRLDPQLVALIKQSAARWPVATTTSSNAASIQLDTATPVMAIGGFSGHSNAITLQQFIDYAHNGTVRFYAEPIEDGAKQQEERQPGESPSPFVTDHIQQWIQTNYTPADYGTLRIYDLTLPRKEPGIAQP</sequence>
<comment type="caution">
    <text evidence="11">The sequence shown here is derived from an EMBL/GenBank/DDBJ whole genome shotgun (WGS) entry which is preliminary data.</text>
</comment>
<organism evidence="11 12">
    <name type="scientific">Mycobacteroides abscessus 21</name>
    <dbReference type="NCBI Taxonomy" id="1299324"/>
    <lineage>
        <taxon>Bacteria</taxon>
        <taxon>Bacillati</taxon>
        <taxon>Actinomycetota</taxon>
        <taxon>Actinomycetes</taxon>
        <taxon>Mycobacteriales</taxon>
        <taxon>Mycobacteriaceae</taxon>
        <taxon>Mycobacteroides</taxon>
        <taxon>Mycobacteroides abscessus</taxon>
    </lineage>
</organism>
<gene>
    <name evidence="11" type="ORF">I543_2746</name>
</gene>
<dbReference type="AlphaFoldDB" id="A0A829PYH5"/>
<dbReference type="GO" id="GO:0009103">
    <property type="term" value="P:lipopolysaccharide biosynthetic process"/>
    <property type="evidence" value="ECO:0007669"/>
    <property type="project" value="UniProtKB-ARBA"/>
</dbReference>
<evidence type="ECO:0000256" key="5">
    <source>
        <dbReference type="ARBA" id="ARBA00022692"/>
    </source>
</evidence>
<proteinExistence type="predicted"/>
<name>A0A829PYH5_9MYCO</name>
<evidence type="ECO:0000256" key="3">
    <source>
        <dbReference type="ARBA" id="ARBA00022676"/>
    </source>
</evidence>
<feature type="transmembrane region" description="Helical" evidence="8">
    <location>
        <begin position="345"/>
        <end position="365"/>
    </location>
</feature>
<reference evidence="11 12" key="1">
    <citation type="submission" date="2013-12" db="EMBL/GenBank/DDBJ databases">
        <authorList>
            <person name="Madinger N."/>
            <person name="Lenaerts A."/>
            <person name="Ordway D."/>
            <person name="DeGroote M.A."/>
            <person name="Parker T."/>
            <person name="Sizemore C."/>
            <person name="Tallon L.J."/>
            <person name="Sadzewicz L.K."/>
            <person name="Sengamalay N."/>
            <person name="Fraser C.M."/>
            <person name="Hine E."/>
            <person name="Shefchek K.A."/>
            <person name="Das S.P."/>
            <person name="Tettelin H."/>
        </authorList>
    </citation>
    <scope>NUCLEOTIDE SEQUENCE [LARGE SCALE GENOMIC DNA]</scope>
    <source>
        <strain evidence="11 12">21</strain>
    </source>
</reference>
<dbReference type="Pfam" id="PF13231">
    <property type="entry name" value="PMT_2"/>
    <property type="match status" value="1"/>
</dbReference>
<keyword evidence="3 11" id="KW-0328">Glycosyltransferase</keyword>
<evidence type="ECO:0000256" key="7">
    <source>
        <dbReference type="ARBA" id="ARBA00023136"/>
    </source>
</evidence>
<dbReference type="InterPro" id="IPR056785">
    <property type="entry name" value="YkcA/B-like_C"/>
</dbReference>
<evidence type="ECO:0000313" key="11">
    <source>
        <dbReference type="EMBL" id="EUA45706.1"/>
    </source>
</evidence>
<accession>A0A829PYH5</accession>
<feature type="domain" description="Glycosyltransferase RgtA/B/C/D-like" evidence="9">
    <location>
        <begin position="2"/>
        <end position="155"/>
    </location>
</feature>
<dbReference type="InterPro" id="IPR050297">
    <property type="entry name" value="LipidA_mod_glycosyltrf_83"/>
</dbReference>